<reference evidence="2" key="1">
    <citation type="submission" date="2022-06" db="EMBL/GenBank/DDBJ databases">
        <title>Genome Sequence of Candolleomyces eurysporus.</title>
        <authorList>
            <person name="Buettner E."/>
        </authorList>
    </citation>
    <scope>NUCLEOTIDE SEQUENCE</scope>
    <source>
        <strain evidence="2">VTCC 930004</strain>
    </source>
</reference>
<accession>A0A9W8J928</accession>
<dbReference type="SUPFAM" id="SSF51045">
    <property type="entry name" value="WW domain"/>
    <property type="match status" value="1"/>
</dbReference>
<protein>
    <recommendedName>
        <fullName evidence="1">WW domain-containing protein</fullName>
    </recommendedName>
</protein>
<dbReference type="InterPro" id="IPR021445">
    <property type="entry name" value="DUF3095"/>
</dbReference>
<dbReference type="Pfam" id="PF11294">
    <property type="entry name" value="DUF3095"/>
    <property type="match status" value="1"/>
</dbReference>
<dbReference type="AlphaFoldDB" id="A0A9W8J928"/>
<name>A0A9W8J928_9AGAR</name>
<evidence type="ECO:0000313" key="3">
    <source>
        <dbReference type="Proteomes" id="UP001140091"/>
    </source>
</evidence>
<evidence type="ECO:0000313" key="2">
    <source>
        <dbReference type="EMBL" id="KAJ2930405.1"/>
    </source>
</evidence>
<feature type="domain" description="WW" evidence="1">
    <location>
        <begin position="34"/>
        <end position="67"/>
    </location>
</feature>
<organism evidence="2 3">
    <name type="scientific">Candolleomyces eurysporus</name>
    <dbReference type="NCBI Taxonomy" id="2828524"/>
    <lineage>
        <taxon>Eukaryota</taxon>
        <taxon>Fungi</taxon>
        <taxon>Dikarya</taxon>
        <taxon>Basidiomycota</taxon>
        <taxon>Agaricomycotina</taxon>
        <taxon>Agaricomycetes</taxon>
        <taxon>Agaricomycetidae</taxon>
        <taxon>Agaricales</taxon>
        <taxon>Agaricineae</taxon>
        <taxon>Psathyrellaceae</taxon>
        <taxon>Candolleomyces</taxon>
    </lineage>
</organism>
<sequence>MSFSTNGEFPGDRLPFIETVQYTRRQDPADIARLPIPANWSRYVHPNGDVYYRNHQLRLTTSDDIRRPLTLQYVLEARQDHIDTISDDPNYTRLPPDWEITISDVSESTAVIGMYSRHAGQAYEWREREGDPSHPSYVFRTLTLECDI</sequence>
<gene>
    <name evidence="2" type="ORF">H1R20_g6677</name>
</gene>
<comment type="caution">
    <text evidence="2">The sequence shown here is derived from an EMBL/GenBank/DDBJ whole genome shotgun (WGS) entry which is preliminary data.</text>
</comment>
<dbReference type="PROSITE" id="PS50020">
    <property type="entry name" value="WW_DOMAIN_2"/>
    <property type="match status" value="1"/>
</dbReference>
<dbReference type="InterPro" id="IPR036020">
    <property type="entry name" value="WW_dom_sf"/>
</dbReference>
<dbReference type="Gene3D" id="2.20.70.10">
    <property type="match status" value="1"/>
</dbReference>
<evidence type="ECO:0000259" key="1">
    <source>
        <dbReference type="PROSITE" id="PS50020"/>
    </source>
</evidence>
<dbReference type="InterPro" id="IPR001202">
    <property type="entry name" value="WW_dom"/>
</dbReference>
<feature type="non-terminal residue" evidence="2">
    <location>
        <position position="148"/>
    </location>
</feature>
<keyword evidence="3" id="KW-1185">Reference proteome</keyword>
<proteinExistence type="predicted"/>
<dbReference type="Proteomes" id="UP001140091">
    <property type="component" value="Unassembled WGS sequence"/>
</dbReference>
<dbReference type="OrthoDB" id="3166422at2759"/>
<dbReference type="EMBL" id="JANBPK010000844">
    <property type="protein sequence ID" value="KAJ2930405.1"/>
    <property type="molecule type" value="Genomic_DNA"/>
</dbReference>